<organism evidence="1 2">
    <name type="scientific">Salmonella diarizonae</name>
    <dbReference type="NCBI Taxonomy" id="59204"/>
    <lineage>
        <taxon>Bacteria</taxon>
        <taxon>Pseudomonadati</taxon>
        <taxon>Pseudomonadota</taxon>
        <taxon>Gammaproteobacteria</taxon>
        <taxon>Enterobacterales</taxon>
        <taxon>Enterobacteriaceae</taxon>
        <taxon>Salmonella</taxon>
    </lineage>
</organism>
<dbReference type="RefSeq" id="WP_100212312.1">
    <property type="nucleotide sequence ID" value="NZ_CP023345.1"/>
</dbReference>
<evidence type="ECO:0000313" key="1">
    <source>
        <dbReference type="EMBL" id="ATW53420.1"/>
    </source>
</evidence>
<reference evidence="1 2" key="1">
    <citation type="submission" date="2017-09" db="EMBL/GenBank/DDBJ databases">
        <title>Complete genome of Salmonella enterica subsp. diarizonae isolated from stool of a patient with bacterial enteropathy.</title>
        <authorList>
            <person name="Zhou J."/>
            <person name="Chen Q."/>
            <person name="Guo L."/>
            <person name="Fan J."/>
        </authorList>
    </citation>
    <scope>NUCLEOTIDE SEQUENCE [LARGE SCALE GENOMIC DNA]</scope>
    <source>
        <strain evidence="1 2">HZS154</strain>
    </source>
</reference>
<dbReference type="AlphaFoldDB" id="A0A2I5HDA8"/>
<dbReference type="EMBL" id="CP023345">
    <property type="protein sequence ID" value="ATW53420.1"/>
    <property type="molecule type" value="Genomic_DNA"/>
</dbReference>
<dbReference type="Proteomes" id="UP000230639">
    <property type="component" value="Chromosome"/>
</dbReference>
<protein>
    <submittedName>
        <fullName evidence="1">Uncharacterized protein</fullName>
    </submittedName>
</protein>
<sequence>MSQYKIEKRIKYATDGTIISTVWDIYYEDGKIARRGLDTEEMAQEIMEYLEMTDKFEAKQHHRNEPN</sequence>
<evidence type="ECO:0000313" key="2">
    <source>
        <dbReference type="Proteomes" id="UP000230639"/>
    </source>
</evidence>
<accession>A0A2I5HDA8</accession>
<name>A0A2I5HDA8_SALDZ</name>
<proteinExistence type="predicted"/>
<gene>
    <name evidence="1" type="ORF">CNQ75_02060</name>
</gene>